<dbReference type="EMBL" id="FNDO01000013">
    <property type="protein sequence ID" value="SDH79397.1"/>
    <property type="molecule type" value="Genomic_DNA"/>
</dbReference>
<dbReference type="PANTHER" id="PTHR22901:SF0">
    <property type="entry name" value="SIALATE O-ACETYLESTERASE"/>
    <property type="match status" value="1"/>
</dbReference>
<dbReference type="Pfam" id="PF24996">
    <property type="entry name" value="NANM"/>
    <property type="match status" value="2"/>
</dbReference>
<dbReference type="InterPro" id="IPR039329">
    <property type="entry name" value="SIAE"/>
</dbReference>
<accession>A0A1G8FB85</accession>
<dbReference type="InterPro" id="IPR013783">
    <property type="entry name" value="Ig-like_fold"/>
</dbReference>
<reference evidence="5 6" key="1">
    <citation type="submission" date="2016-10" db="EMBL/GenBank/DDBJ databases">
        <authorList>
            <person name="de Groot N.N."/>
        </authorList>
    </citation>
    <scope>NUCLEOTIDE SEQUENCE [LARGE SCALE GENOMIC DNA]</scope>
    <source>
        <strain evidence="5 6">NLAE-zl-C57</strain>
    </source>
</reference>
<dbReference type="SUPFAM" id="SSF117281">
    <property type="entry name" value="Kelch motif"/>
    <property type="match status" value="1"/>
</dbReference>
<dbReference type="GO" id="GO:0001681">
    <property type="term" value="F:sialate O-acetylesterase activity"/>
    <property type="evidence" value="ECO:0007669"/>
    <property type="project" value="InterPro"/>
</dbReference>
<organism evidence="5 6">
    <name type="scientific">Bacteroides ovatus</name>
    <dbReference type="NCBI Taxonomy" id="28116"/>
    <lineage>
        <taxon>Bacteria</taxon>
        <taxon>Pseudomonadati</taxon>
        <taxon>Bacteroidota</taxon>
        <taxon>Bacteroidia</taxon>
        <taxon>Bacteroidales</taxon>
        <taxon>Bacteroidaceae</taxon>
        <taxon>Bacteroides</taxon>
    </lineage>
</organism>
<keyword evidence="2" id="KW-0732">Signal</keyword>
<dbReference type="Pfam" id="PF03629">
    <property type="entry name" value="SASA"/>
    <property type="match status" value="1"/>
</dbReference>
<dbReference type="Pfam" id="PF13472">
    <property type="entry name" value="Lipase_GDSL_2"/>
    <property type="match status" value="1"/>
</dbReference>
<gene>
    <name evidence="5" type="ORF">SAMN05192582_101377</name>
</gene>
<dbReference type="RefSeq" id="WP_074637092.1">
    <property type="nucleotide sequence ID" value="NZ_FNDO01000013.1"/>
</dbReference>
<evidence type="ECO:0000256" key="1">
    <source>
        <dbReference type="ARBA" id="ARBA00022801"/>
    </source>
</evidence>
<dbReference type="SUPFAM" id="SSF52266">
    <property type="entry name" value="SGNH hydrolase"/>
    <property type="match status" value="2"/>
</dbReference>
<evidence type="ECO:0000313" key="5">
    <source>
        <dbReference type="EMBL" id="SDH79397.1"/>
    </source>
</evidence>
<dbReference type="InterPro" id="IPR019937">
    <property type="entry name" value="Cycl-permuted_mutarotase"/>
</dbReference>
<protein>
    <submittedName>
        <fullName evidence="5">Sialate O-acetylesterase</fullName>
    </submittedName>
</protein>
<dbReference type="Gene3D" id="2.60.40.10">
    <property type="entry name" value="Immunoglobulins"/>
    <property type="match status" value="1"/>
</dbReference>
<feature type="signal peptide" evidence="2">
    <location>
        <begin position="1"/>
        <end position="18"/>
    </location>
</feature>
<dbReference type="InterPro" id="IPR015915">
    <property type="entry name" value="Kelch-typ_b-propeller"/>
</dbReference>
<keyword evidence="1" id="KW-0378">Hydrolase</keyword>
<feature type="domain" description="Sialate O-acetylesterase" evidence="3">
    <location>
        <begin position="305"/>
        <end position="581"/>
    </location>
</feature>
<dbReference type="Gene3D" id="3.40.50.1110">
    <property type="entry name" value="SGNH hydrolase"/>
    <property type="match status" value="2"/>
</dbReference>
<proteinExistence type="predicted"/>
<evidence type="ECO:0000259" key="3">
    <source>
        <dbReference type="Pfam" id="PF03629"/>
    </source>
</evidence>
<evidence type="ECO:0000313" key="6">
    <source>
        <dbReference type="Proteomes" id="UP000181870"/>
    </source>
</evidence>
<dbReference type="Gene3D" id="2.120.10.80">
    <property type="entry name" value="Kelch-type beta propeller"/>
    <property type="match status" value="1"/>
</dbReference>
<dbReference type="NCBIfam" id="TIGR03548">
    <property type="entry name" value="mutarot_permut"/>
    <property type="match status" value="1"/>
</dbReference>
<dbReference type="InterPro" id="IPR005181">
    <property type="entry name" value="SASA"/>
</dbReference>
<evidence type="ECO:0000256" key="2">
    <source>
        <dbReference type="SAM" id="SignalP"/>
    </source>
</evidence>
<dbReference type="GO" id="GO:0005975">
    <property type="term" value="P:carbohydrate metabolic process"/>
    <property type="evidence" value="ECO:0007669"/>
    <property type="project" value="TreeGrafter"/>
</dbReference>
<feature type="chain" id="PRO_5010277909" evidence="2">
    <location>
        <begin position="19"/>
        <end position="1046"/>
    </location>
</feature>
<dbReference type="InterPro" id="IPR056734">
    <property type="entry name" value="NANM"/>
</dbReference>
<dbReference type="AlphaFoldDB" id="A0A1G8FB85"/>
<dbReference type="Proteomes" id="UP000181870">
    <property type="component" value="Unassembled WGS sequence"/>
</dbReference>
<dbReference type="PANTHER" id="PTHR22901">
    <property type="entry name" value="SIALATE O-ACETYLESTERASE"/>
    <property type="match status" value="1"/>
</dbReference>
<dbReference type="InterPro" id="IPR036514">
    <property type="entry name" value="SGNH_hydro_sf"/>
</dbReference>
<feature type="domain" description="SGNH hydrolase-type esterase" evidence="4">
    <location>
        <begin position="30"/>
        <end position="205"/>
    </location>
</feature>
<name>A0A1G8FB85_BACOV</name>
<evidence type="ECO:0000259" key="4">
    <source>
        <dbReference type="Pfam" id="PF13472"/>
    </source>
</evidence>
<dbReference type="InterPro" id="IPR013830">
    <property type="entry name" value="SGNH_hydro"/>
</dbReference>
<sequence>MKKIFILSFCLMCCVALSAQSVQKRIKVSCVGNSITYGAAVENREANAYPAQLQRMLGDNYEVGNFGKSGATLLNKGHRPYMQQEEYRKAIDFAGDIAIIHLGINDTDPRDWPNYRDSFIKDYLALIDSLRQANPACRVIIARLTPISDRHLRFESGTRDWHDQIQVAIETIARCAGVQLMDFHEPLYPYPFLQPDGVHPNVEGAGVLAKAVYSAITGDFGGLRLSPLYTDNMVLQHGCPLTIRGVANAEDKVTVSIASQRYTTKALSNGQWSIRLQPLKAGGPYTLTVATAKQKLQYNNVLAGEVWLCSGQSNMEFMLRASSTAKEDIGAANNDNIRLFDMKCRWATNAVEWDSSVLDSLNHLQYYKDTKWTASTLKTAASFSAVAYAFGKMLQDSLQVPVGLICNAIGGSPTEAWIDRNTLEYNFPAILRNWRKNDFIQDWVRKRASLNIKKSEDKLQRHPYEPCYLYEAGIRPLEQYPIKGVIWYQGESNAHNYEAHEKLFKLLVDSWRRNWGDVTMPFYYVQLSSIDRPSWPWFRDSQRRMMNEIPYTGMAVSSDCGDSLDVHPRNKRPVGERLARWALSKTYDKSHVVSSGPLFHQADFSGEAVYITFDYGDGLKSIDGSPLRTFEVAETDGFYYPAVAEVEAGRLKVYSEKVKHPRYVRYGWQPFTRANLVNKEGLPASTFKAEAPQSYVRNIRLQQMDGFPKSDKGFKMGVSACYAGILNGKLLMAGGCNFPGIPASEGGKKKFYQNIYAAEMNPDTLLVWNKVGELPAPAAYGVSVSCPDGIICVGGNNERGALTSVYKILWNEKKGKVSLEMLPDLPYALDNMCGTLVGNQLFVAGGNRAGKPSNSFLRLDLESLSTGWQELPEFPGSARIQAVCAANEMQGEVCFYLWGGFAASTDGKPATLSTDGYRYSSATRHWVQLPPPTGSDGEEISLGGGNAIAMNDSLILCTGGVNKDIFLAALQHPEKDYLLHPAEWYQLNDRILVYNTIRGIWQEVTRTSQTARAGATLTGWDKTYYNINGEVKPGIRTPEIMKMIFE</sequence>